<gene>
    <name evidence="2" type="ORF">CURHAP_LOCUS36369</name>
</gene>
<evidence type="ECO:0000256" key="1">
    <source>
        <dbReference type="SAM" id="MobiDB-lite"/>
    </source>
</evidence>
<sequence length="106" mass="11661">MIKSVTIDSNGTHNLRWSTNGQVAGARHEQNPSALQPTPTPRIRSNIKPRGYDIGENGKNYGVLRRKMKESFQGDDDDDDDEEEEEVGFGIGITVDVLGGASCREN</sequence>
<reference evidence="2 3" key="1">
    <citation type="submission" date="2020-05" db="EMBL/GenBank/DDBJ databases">
        <authorList>
            <person name="Campoy J."/>
            <person name="Schneeberger K."/>
            <person name="Spophaly S."/>
        </authorList>
    </citation>
    <scope>NUCLEOTIDE SEQUENCE [LARGE SCALE GENOMIC DNA]</scope>
    <source>
        <strain evidence="2">PruArmRojPasFocal</strain>
    </source>
</reference>
<proteinExistence type="predicted"/>
<organism evidence="2 3">
    <name type="scientific">Prunus armeniaca</name>
    <name type="common">Apricot</name>
    <name type="synonym">Armeniaca vulgaris</name>
    <dbReference type="NCBI Taxonomy" id="36596"/>
    <lineage>
        <taxon>Eukaryota</taxon>
        <taxon>Viridiplantae</taxon>
        <taxon>Streptophyta</taxon>
        <taxon>Embryophyta</taxon>
        <taxon>Tracheophyta</taxon>
        <taxon>Spermatophyta</taxon>
        <taxon>Magnoliopsida</taxon>
        <taxon>eudicotyledons</taxon>
        <taxon>Gunneridae</taxon>
        <taxon>Pentapetalae</taxon>
        <taxon>rosids</taxon>
        <taxon>fabids</taxon>
        <taxon>Rosales</taxon>
        <taxon>Rosaceae</taxon>
        <taxon>Amygdaloideae</taxon>
        <taxon>Amygdaleae</taxon>
        <taxon>Prunus</taxon>
    </lineage>
</organism>
<dbReference type="Proteomes" id="UP000507222">
    <property type="component" value="Unassembled WGS sequence"/>
</dbReference>
<protein>
    <submittedName>
        <fullName evidence="2">Uncharacterized protein</fullName>
    </submittedName>
</protein>
<feature type="compositionally biased region" description="Acidic residues" evidence="1">
    <location>
        <begin position="73"/>
        <end position="87"/>
    </location>
</feature>
<dbReference type="AlphaFoldDB" id="A0A6J5V1D8"/>
<feature type="compositionally biased region" description="Polar residues" evidence="1">
    <location>
        <begin position="1"/>
        <end position="22"/>
    </location>
</feature>
<accession>A0A6J5V1D8</accession>
<dbReference type="EMBL" id="CAEKDK010000006">
    <property type="protein sequence ID" value="CAB4282740.1"/>
    <property type="molecule type" value="Genomic_DNA"/>
</dbReference>
<name>A0A6J5V1D8_PRUAR</name>
<feature type="region of interest" description="Disordered" evidence="1">
    <location>
        <begin position="1"/>
        <end position="89"/>
    </location>
</feature>
<evidence type="ECO:0000313" key="3">
    <source>
        <dbReference type="Proteomes" id="UP000507222"/>
    </source>
</evidence>
<evidence type="ECO:0000313" key="2">
    <source>
        <dbReference type="EMBL" id="CAB4282740.1"/>
    </source>
</evidence>